<dbReference type="CDD" id="cd18019">
    <property type="entry name" value="DEXHc_Brr2_1"/>
    <property type="match status" value="1"/>
</dbReference>
<dbReference type="GO" id="GO:0005524">
    <property type="term" value="F:ATP binding"/>
    <property type="evidence" value="ECO:0007669"/>
    <property type="project" value="UniProtKB-KW"/>
</dbReference>
<dbReference type="SUPFAM" id="SSF52540">
    <property type="entry name" value="P-loop containing nucleoside triphosphate hydrolases"/>
    <property type="match status" value="4"/>
</dbReference>
<dbReference type="Pfam" id="PF23445">
    <property type="entry name" value="WHD_SNRNP200"/>
    <property type="match status" value="2"/>
</dbReference>
<feature type="domain" description="Helicase ATP-binding" evidence="7">
    <location>
        <begin position="615"/>
        <end position="799"/>
    </location>
</feature>
<dbReference type="InterPro" id="IPR014756">
    <property type="entry name" value="Ig_E-set"/>
</dbReference>
<dbReference type="InterPro" id="IPR050474">
    <property type="entry name" value="Hel308_SKI2-like"/>
</dbReference>
<proteinExistence type="predicted"/>
<feature type="compositionally biased region" description="Basic and acidic residues" evidence="6">
    <location>
        <begin position="496"/>
        <end position="527"/>
    </location>
</feature>
<dbReference type="SMART" id="SM00487">
    <property type="entry name" value="DEXDc"/>
    <property type="match status" value="2"/>
</dbReference>
<gene>
    <name evidence="9" type="primary">brr2</name>
    <name evidence="9" type="ORF">GGI25_004382</name>
</gene>
<protein>
    <submittedName>
        <fullName evidence="9">Pre-mRNA splicing</fullName>
        <ecNumber evidence="9">3.6.4.13</ecNumber>
    </submittedName>
</protein>
<feature type="region of interest" description="Disordered" evidence="6">
    <location>
        <begin position="232"/>
        <end position="284"/>
    </location>
</feature>
<dbReference type="Gene3D" id="1.10.3380.10">
    <property type="entry name" value="Sec63 N-terminal domain-like domain"/>
    <property type="match status" value="2"/>
</dbReference>
<evidence type="ECO:0000256" key="6">
    <source>
        <dbReference type="SAM" id="MobiDB-lite"/>
    </source>
</evidence>
<dbReference type="InterPro" id="IPR011545">
    <property type="entry name" value="DEAD/DEAH_box_helicase_dom"/>
</dbReference>
<comment type="caution">
    <text evidence="9">The sequence shown here is derived from an EMBL/GenBank/DDBJ whole genome shotgun (WGS) entry which is preliminary data.</text>
</comment>
<keyword evidence="4" id="KW-0347">Helicase</keyword>
<dbReference type="PROSITE" id="PS51192">
    <property type="entry name" value="HELICASE_ATP_BIND_1"/>
    <property type="match status" value="2"/>
</dbReference>
<dbReference type="Pfam" id="PF00271">
    <property type="entry name" value="Helicase_C"/>
    <property type="match status" value="1"/>
</dbReference>
<dbReference type="Gene3D" id="1.10.150.20">
    <property type="entry name" value="5' to 3' exonuclease, C-terminal subdomain"/>
    <property type="match status" value="2"/>
</dbReference>
<dbReference type="FunFam" id="3.40.50.300:FF:000102">
    <property type="entry name" value="RNA helicase, activating signal cointegrator 1"/>
    <property type="match status" value="1"/>
</dbReference>
<feature type="domain" description="Helicase ATP-binding" evidence="7">
    <location>
        <begin position="1471"/>
        <end position="1692"/>
    </location>
</feature>
<evidence type="ECO:0000256" key="3">
    <source>
        <dbReference type="ARBA" id="ARBA00022801"/>
    </source>
</evidence>
<dbReference type="SUPFAM" id="SSF158702">
    <property type="entry name" value="Sec63 N-terminal domain-like"/>
    <property type="match status" value="2"/>
</dbReference>
<dbReference type="GO" id="GO:0032991">
    <property type="term" value="C:protein-containing complex"/>
    <property type="evidence" value="ECO:0007669"/>
    <property type="project" value="UniProtKB-ARBA"/>
</dbReference>
<evidence type="ECO:0000256" key="1">
    <source>
        <dbReference type="ARBA" id="ARBA00022737"/>
    </source>
</evidence>
<dbReference type="SUPFAM" id="SSF46785">
    <property type="entry name" value="Winged helix' DNA-binding domain"/>
    <property type="match status" value="2"/>
</dbReference>
<dbReference type="PANTHER" id="PTHR47961:SF4">
    <property type="entry name" value="ACTIVATING SIGNAL COINTEGRATOR 1 COMPLEX SUBUNIT 3"/>
    <property type="match status" value="1"/>
</dbReference>
<dbReference type="Proteomes" id="UP001151518">
    <property type="component" value="Unassembled WGS sequence"/>
</dbReference>
<accession>A0A9W8G5M5</accession>
<keyword evidence="5" id="KW-0067">ATP-binding</keyword>
<dbReference type="FunFam" id="3.40.50.300:FF:000062">
    <property type="entry name" value="U5 small nuclear ribonucleoprotein helicase"/>
    <property type="match status" value="1"/>
</dbReference>
<dbReference type="InterPro" id="IPR001650">
    <property type="entry name" value="Helicase_C-like"/>
</dbReference>
<dbReference type="InterPro" id="IPR057842">
    <property type="entry name" value="WH_MER3"/>
</dbReference>
<dbReference type="FunFam" id="2.60.40.150:FF:000004">
    <property type="entry name" value="RNA helicase, activating signal cointegrator 1"/>
    <property type="match status" value="1"/>
</dbReference>
<dbReference type="InterPro" id="IPR014001">
    <property type="entry name" value="Helicase_ATP-bd"/>
</dbReference>
<dbReference type="InterPro" id="IPR027417">
    <property type="entry name" value="P-loop_NTPase"/>
</dbReference>
<dbReference type="FunFam" id="1.10.3380.10:FF:000001">
    <property type="entry name" value="U5 small nuclear ribonucleoprotein helicase"/>
    <property type="match status" value="1"/>
</dbReference>
<dbReference type="CDD" id="cd18795">
    <property type="entry name" value="SF2_C_Ski2"/>
    <property type="match status" value="1"/>
</dbReference>
<evidence type="ECO:0000256" key="4">
    <source>
        <dbReference type="ARBA" id="ARBA00022806"/>
    </source>
</evidence>
<evidence type="ECO:0000259" key="8">
    <source>
        <dbReference type="PROSITE" id="PS51194"/>
    </source>
</evidence>
<dbReference type="InterPro" id="IPR035892">
    <property type="entry name" value="C2_domain_sf"/>
</dbReference>
<organism evidence="9 10">
    <name type="scientific">Coemansia spiralis</name>
    <dbReference type="NCBI Taxonomy" id="417178"/>
    <lineage>
        <taxon>Eukaryota</taxon>
        <taxon>Fungi</taxon>
        <taxon>Fungi incertae sedis</taxon>
        <taxon>Zoopagomycota</taxon>
        <taxon>Kickxellomycotina</taxon>
        <taxon>Kickxellomycetes</taxon>
        <taxon>Kickxellales</taxon>
        <taxon>Kickxellaceae</taxon>
        <taxon>Coemansia</taxon>
    </lineage>
</organism>
<dbReference type="GO" id="GO:0003676">
    <property type="term" value="F:nucleic acid binding"/>
    <property type="evidence" value="ECO:0007669"/>
    <property type="project" value="InterPro"/>
</dbReference>
<evidence type="ECO:0000259" key="7">
    <source>
        <dbReference type="PROSITE" id="PS51192"/>
    </source>
</evidence>
<dbReference type="Pfam" id="PF21188">
    <property type="entry name" value="BRR2_plug"/>
    <property type="match status" value="1"/>
</dbReference>
<dbReference type="GO" id="GO:0000712">
    <property type="term" value="P:resolution of meiotic recombination intermediates"/>
    <property type="evidence" value="ECO:0007669"/>
    <property type="project" value="TreeGrafter"/>
</dbReference>
<dbReference type="GO" id="GO:0005634">
    <property type="term" value="C:nucleus"/>
    <property type="evidence" value="ECO:0007669"/>
    <property type="project" value="TreeGrafter"/>
</dbReference>
<dbReference type="Pfam" id="PF18149">
    <property type="entry name" value="Helicase_PWI"/>
    <property type="match status" value="1"/>
</dbReference>
<dbReference type="InterPro" id="IPR036390">
    <property type="entry name" value="WH_DNA-bd_sf"/>
</dbReference>
<dbReference type="OrthoDB" id="5575at2759"/>
<keyword evidence="2" id="KW-0547">Nucleotide-binding</keyword>
<dbReference type="GO" id="GO:0003678">
    <property type="term" value="F:DNA helicase activity"/>
    <property type="evidence" value="ECO:0007669"/>
    <property type="project" value="TreeGrafter"/>
</dbReference>
<dbReference type="EMBL" id="JANBTW010000058">
    <property type="protein sequence ID" value="KAJ2674361.1"/>
    <property type="molecule type" value="Genomic_DNA"/>
</dbReference>
<feature type="region of interest" description="Disordered" evidence="6">
    <location>
        <begin position="488"/>
        <end position="527"/>
    </location>
</feature>
<dbReference type="GO" id="GO:0003724">
    <property type="term" value="F:RNA helicase activity"/>
    <property type="evidence" value="ECO:0007669"/>
    <property type="project" value="UniProtKB-EC"/>
</dbReference>
<dbReference type="InterPro" id="IPR036388">
    <property type="entry name" value="WH-like_DNA-bd_sf"/>
</dbReference>
<reference evidence="9" key="1">
    <citation type="submission" date="2022-07" db="EMBL/GenBank/DDBJ databases">
        <title>Phylogenomic reconstructions and comparative analyses of Kickxellomycotina fungi.</title>
        <authorList>
            <person name="Reynolds N.K."/>
            <person name="Stajich J.E."/>
            <person name="Barry K."/>
            <person name="Grigoriev I.V."/>
            <person name="Crous P."/>
            <person name="Smith M.E."/>
        </authorList>
    </citation>
    <scope>NUCLEOTIDE SEQUENCE</scope>
    <source>
        <strain evidence="9">NRRL 3115</strain>
    </source>
</reference>
<keyword evidence="1" id="KW-0677">Repeat</keyword>
<evidence type="ECO:0000256" key="5">
    <source>
        <dbReference type="ARBA" id="ARBA00022840"/>
    </source>
</evidence>
<dbReference type="Pfam" id="PF02889">
    <property type="entry name" value="Sec63"/>
    <property type="match status" value="2"/>
</dbReference>
<evidence type="ECO:0000256" key="2">
    <source>
        <dbReference type="ARBA" id="ARBA00022741"/>
    </source>
</evidence>
<feature type="domain" description="Helicase C-terminal" evidence="8">
    <location>
        <begin position="1757"/>
        <end position="1967"/>
    </location>
</feature>
<keyword evidence="3 9" id="KW-0378">Hydrolase</keyword>
<dbReference type="InterPro" id="IPR041094">
    <property type="entry name" value="Brr2_helicase_PWI"/>
</dbReference>
<dbReference type="PIRSF" id="PIRSF039073">
    <property type="entry name" value="BRR2"/>
    <property type="match status" value="1"/>
</dbReference>
<dbReference type="Gene3D" id="1.10.10.10">
    <property type="entry name" value="Winged helix-like DNA-binding domain superfamily/Winged helix DNA-binding domain"/>
    <property type="match status" value="2"/>
</dbReference>
<dbReference type="GO" id="GO:0016787">
    <property type="term" value="F:hydrolase activity"/>
    <property type="evidence" value="ECO:0007669"/>
    <property type="project" value="UniProtKB-KW"/>
</dbReference>
<feature type="compositionally biased region" description="Basic and acidic residues" evidence="6">
    <location>
        <begin position="73"/>
        <end position="85"/>
    </location>
</feature>
<dbReference type="Pfam" id="PF00270">
    <property type="entry name" value="DEAD"/>
    <property type="match status" value="2"/>
</dbReference>
<evidence type="ECO:0000313" key="10">
    <source>
        <dbReference type="Proteomes" id="UP001151518"/>
    </source>
</evidence>
<dbReference type="SUPFAM" id="SSF81296">
    <property type="entry name" value="E set domains"/>
    <property type="match status" value="1"/>
</dbReference>
<dbReference type="FunFam" id="1.10.150.20:FF:000004">
    <property type="entry name" value="U5 small nuclear ribonucleoprotein helicase"/>
    <property type="match status" value="1"/>
</dbReference>
<dbReference type="InterPro" id="IPR048863">
    <property type="entry name" value="BRR2_plug"/>
</dbReference>
<dbReference type="EC" id="3.6.4.13" evidence="9"/>
<evidence type="ECO:0000313" key="9">
    <source>
        <dbReference type="EMBL" id="KAJ2674361.1"/>
    </source>
</evidence>
<dbReference type="Gene3D" id="3.40.50.300">
    <property type="entry name" value="P-loop containing nucleotide triphosphate hydrolases"/>
    <property type="match status" value="4"/>
</dbReference>
<dbReference type="FunFam" id="1.10.10.10:FF:000024">
    <property type="entry name" value="U5 small nuclear ribonucleoprotein helicase"/>
    <property type="match status" value="1"/>
</dbReference>
<feature type="region of interest" description="Disordered" evidence="6">
    <location>
        <begin position="56"/>
        <end position="93"/>
    </location>
</feature>
<dbReference type="SMART" id="SM00973">
    <property type="entry name" value="Sec63"/>
    <property type="match status" value="2"/>
</dbReference>
<dbReference type="FunFam" id="1.10.10.10:FF:000012">
    <property type="entry name" value="U5 small nuclear ribonucleoprotein helicase"/>
    <property type="match status" value="1"/>
</dbReference>
<dbReference type="Gene3D" id="2.60.40.150">
    <property type="entry name" value="C2 domain"/>
    <property type="match status" value="2"/>
</dbReference>
<dbReference type="InterPro" id="IPR004179">
    <property type="entry name" value="Sec63-dom"/>
</dbReference>
<dbReference type="SMART" id="SM00490">
    <property type="entry name" value="HELICc"/>
    <property type="match status" value="2"/>
</dbReference>
<feature type="domain" description="Helicase C-terminal" evidence="8">
    <location>
        <begin position="829"/>
        <end position="1027"/>
    </location>
</feature>
<dbReference type="PANTHER" id="PTHR47961">
    <property type="entry name" value="DNA POLYMERASE THETA, PUTATIVE (AFU_ORTHOLOGUE AFUA_1G05260)-RELATED"/>
    <property type="match status" value="1"/>
</dbReference>
<dbReference type="GO" id="GO:0006397">
    <property type="term" value="P:mRNA processing"/>
    <property type="evidence" value="ECO:0007669"/>
    <property type="project" value="UniProtKB-ARBA"/>
</dbReference>
<dbReference type="FunFam" id="1.10.3380.10:FF:000002">
    <property type="entry name" value="Activating signal cointegrator 1 complex subunit 3"/>
    <property type="match status" value="1"/>
</dbReference>
<feature type="compositionally biased region" description="Basic and acidic residues" evidence="6">
    <location>
        <begin position="56"/>
        <end position="65"/>
    </location>
</feature>
<sequence>MMLRFVEEFTEEHKKLYQYAGNSNLVLPSDRSKAARRGERGKDIESLWGKIDAHEMGTSVRREAPQKPLATPKDNEQETIRSQERKRNRREQRAFRTNYGYSDILAATEDIEGIYQPRSQETRRVWELILALSRQYLGDQSPEVLMSAADEALSLLKNDELKEIEKKKQVEALFGSKINEAEFSRYIQLARQITDYNAEAEDTNNTTDAGVLGAEAVNDESGVAVVFGGSDEEDEEAMEGLGDRDVGPTKYVVGGESSEDESSGDEGASGATDGQTGPTSADAGTAMDEVRNSEAHEEGDDEAGGYRTVIHGYSERNAKRLNRRNEERAKISAISAAAEAAAAPTAVRYSADKADTMESDTEAGGAGDKHDGSGKLAARNIDPFWLQRQVSKHYSDPTVVQEKTRDATRLLSNRKIALGELENELAELFDYEHFDTVQILVSNRDLIFWSMRLARAESEDDQEQLEAMVDEMRELGLAWIVAARNGDEAEETAAGETRRATQPEKSEAESSKKASTEKHTAAEAKEYAPKQSISLSDLAFTQGGHLMTNEKWVPPKGAVKAVMAGYEEIRVPAPEKLPPPGDDEPIVHVSSLPEWAQIAFEGHPKLNRIQSRVYPIAFEADDNMLICAPTGAGKTNCAALTMLRTIGQFRDAGSGRIDLDRFKMVYIAPMKALVAEMAGSFSKRLEPLGLKVAELTGDSQLTKQQITETHLIVTTPEKWDVITRKGGEGSYTSLVRLVIIDEIHLLHDDRGPVLESLVCRLLRTQEQTQERVRLVGLSATLPNYEDVATFLRVPRDRGLFYFDSRYRPCPLQQEFIGITEKKHIKRLERMDQVCYEKIKRHGGASQVLVFVHSRKETVRTAQRLRDMAVEEAQIDMFVKSGSATSEILREEAEATKDKGLRDLLPFGFGCHHAGMSRADRRLIEDLFADGHIKVLVSTATLAWGVNLPAHTVIIKGTQVYNPEKGCWSELSPQDVLQMLGRAGRPQYDTFGEGIIITTHNELRYYLSLLNQQLPIESQLVSRLSDSLNAEVALGTVRSRDEAVEWLGYTYLYVRMLRSPSVYGMHRSDVDEDPALYVRRTDLVHAAAVELERCFMVRYDRKTGKLQPTELGRVASHYYISHRSMAVYQQDLRADASDIDILRVFSLSDEFRLIPVRIEERVELQRLLERVPIPMRETADSTSAKINVLLQAYIAQLGLSGFALVSDMVYVTQSAGRIFRALFELCLRRGWARAAHRTLDWCKQVERRMWLAMSPLRQFGRDCPTDLLRSVERKPFPWSRYLDLNEQELGELVGSPKAGRVLYRLVHLVPRLEVSAHVQPLTRSLLRFELRLTPDFQWNDAVHGAAEQFWIWVEDADGEVLLHSEIFVLKRMYVSEEHMTEFTCALTEPLPPQYFVCISSDRWIGSETRVAVSFKHLRLPDKALPPTELLDMQPLVLSDLRDPEFETTYRDHDESPLYSTGTFNAIQTQAFHTLYRTEDNALVAASPGSGKTLAAELALLHFFKQEAVRAQNEGDEFVRRRAVYIAPFASLVKSRARDWRNRLGGIQGGKNIVVLSGDTAADLKRIENAHIVLSTPGPWDGLSRRWRQRQRHGVREVGLFIADELQWVGGAGLGSSADDVMSGGADTGDSSIDDAGADAVGDQLASTYEVIVSRVRYMAAQLERSIRVVALSAPLANARDVAAWIGAPQSAVFNFHPAVRPVPLEIHIQTSTIPHFASRIAALSAPTYRAVCGDPSGSKRKRFAEAKEDGAMDVDGEQARNVLIIDEEAKKPAIVFVSGRRQCRVVAGDLLTYAAADGVPSRFLRADSAVVEPLVNRVADRALREFLAYGVGYYHEALAPADRRIVLSLFTSGAVQVLVASRETCWALDSVHAHTVVIMGAERYNGREHRYTDYSVPDVLQMMGRASRPGIDQQGLCVLMCMANKREFYKKFLYEPLPLESRLDGQLHDPMNSEVVAKTIESKQDAVDYLTWTFMYRRLVQNPNYYGLQGTSHQHLSDYLSELIEATLNDLVAAKCVELDEEEIGVSPTNLGMIAAYYQIRYLTVEMFALSLSAKTKLRGVLDIVSAADEFEALPIRHREAGVLARVANRIPVPLPSVASGGEGDSKWNSPRVRTHLLLQAHFSRLSLPADLAADQAWVLARVLPLLQAMVDVSSSMGWLAPALASMELSQMTVQAVWEGRDPLVKQVPHLGGEQKLRECKAMQIESVFDVMDMEDDERAKLLGGLTSKQVGEVAAYVNRYPNIEVEHEIEDADEITQGSSVVVRLGLDREWDEDDAAGSIPGAVVAPFFPYSRGEGWWVVVGDGQTLAAVKRISVGKQLSTAVEFTAPEAVGRSQFKMYLMCDGYLGCDQEFDLEFDVLEAEAEAEDEEG</sequence>
<name>A0A9W8G5M5_9FUNG</name>
<dbReference type="PROSITE" id="PS51194">
    <property type="entry name" value="HELICASE_CTER"/>
    <property type="match status" value="2"/>
</dbReference>